<dbReference type="PROSITE" id="PS50234">
    <property type="entry name" value="VWFA"/>
    <property type="match status" value="1"/>
</dbReference>
<dbReference type="RefSeq" id="XP_005848325.1">
    <property type="nucleotide sequence ID" value="XM_005848263.1"/>
</dbReference>
<evidence type="ECO:0000313" key="2">
    <source>
        <dbReference type="EMBL" id="EFN56223.1"/>
    </source>
</evidence>
<accession>E1ZDH4</accession>
<reference evidence="2 3" key="1">
    <citation type="journal article" date="2010" name="Plant Cell">
        <title>The Chlorella variabilis NC64A genome reveals adaptation to photosymbiosis, coevolution with viruses, and cryptic sex.</title>
        <authorList>
            <person name="Blanc G."/>
            <person name="Duncan G."/>
            <person name="Agarkova I."/>
            <person name="Borodovsky M."/>
            <person name="Gurnon J."/>
            <person name="Kuo A."/>
            <person name="Lindquist E."/>
            <person name="Lucas S."/>
            <person name="Pangilinan J."/>
            <person name="Polle J."/>
            <person name="Salamov A."/>
            <person name="Terry A."/>
            <person name="Yamada T."/>
            <person name="Dunigan D.D."/>
            <person name="Grigoriev I.V."/>
            <person name="Claverie J.M."/>
            <person name="Van Etten J.L."/>
        </authorList>
    </citation>
    <scope>NUCLEOTIDE SEQUENCE [LARGE SCALE GENOMIC DNA]</scope>
    <source>
        <strain evidence="2 3">NC64A</strain>
    </source>
</reference>
<dbReference type="Pfam" id="PF00092">
    <property type="entry name" value="VWA"/>
    <property type="match status" value="1"/>
</dbReference>
<dbReference type="GeneID" id="17355736"/>
<dbReference type="Proteomes" id="UP000008141">
    <property type="component" value="Unassembled WGS sequence"/>
</dbReference>
<dbReference type="eggNOG" id="ENOG502SB1M">
    <property type="taxonomic scope" value="Eukaryota"/>
</dbReference>
<organism evidence="3">
    <name type="scientific">Chlorella variabilis</name>
    <name type="common">Green alga</name>
    <dbReference type="NCBI Taxonomy" id="554065"/>
    <lineage>
        <taxon>Eukaryota</taxon>
        <taxon>Viridiplantae</taxon>
        <taxon>Chlorophyta</taxon>
        <taxon>core chlorophytes</taxon>
        <taxon>Trebouxiophyceae</taxon>
        <taxon>Chlorellales</taxon>
        <taxon>Chlorellaceae</taxon>
        <taxon>Chlorella clade</taxon>
        <taxon>Chlorella</taxon>
    </lineage>
</organism>
<keyword evidence="3" id="KW-1185">Reference proteome</keyword>
<dbReference type="InterPro" id="IPR036465">
    <property type="entry name" value="vWFA_dom_sf"/>
</dbReference>
<protein>
    <recommendedName>
        <fullName evidence="1">VWFA domain-containing protein</fullName>
    </recommendedName>
</protein>
<evidence type="ECO:0000259" key="1">
    <source>
        <dbReference type="PROSITE" id="PS50234"/>
    </source>
</evidence>
<dbReference type="OrthoDB" id="687730at2759"/>
<dbReference type="AlphaFoldDB" id="E1ZDH4"/>
<dbReference type="InterPro" id="IPR051266">
    <property type="entry name" value="CLCR"/>
</dbReference>
<dbReference type="PANTHER" id="PTHR10579:SF43">
    <property type="entry name" value="ZINC FINGER (C3HC4-TYPE RING FINGER) FAMILY PROTEIN"/>
    <property type="match status" value="1"/>
</dbReference>
<dbReference type="SMART" id="SM00327">
    <property type="entry name" value="VWA"/>
    <property type="match status" value="1"/>
</dbReference>
<feature type="domain" description="VWFA" evidence="1">
    <location>
        <begin position="119"/>
        <end position="324"/>
    </location>
</feature>
<sequence length="329" mass="34264">MAGAGAGAAAGGGIGGAAASETLGFATGGAQDVENFRTNLEAGYLPLPTDLTYEGLAKDYYFDTSSNATKPCTKLFCPLYSVGLSPDPLLGTPASSEFYMAVGLDSGMKAADFARKQLNLVVVLDVSGSMGSPFDSYYYDQTVQPTAGVPDEGETKKKIDVAKEVLAGIVGLLRPDDSLSVVLFSDAACVPKPLGPVRCADVDKLKEQISADVVEMGGTNFQAGIDAGGAQLTGCAACMEANASLVENRVVFLTDAQPNAGDDSEQGLLARIKALSADGIYTTIIGVGLDFNTQLVESIGKVRGSNYFSVHTPGEFRRRLVDEFDYAVT</sequence>
<name>E1ZDH4_CHLVA</name>
<dbReference type="EMBL" id="GL433842">
    <property type="protein sequence ID" value="EFN56223.1"/>
    <property type="molecule type" value="Genomic_DNA"/>
</dbReference>
<proteinExistence type="predicted"/>
<gene>
    <name evidence="2" type="ORF">CHLNCDRAFT_35166</name>
</gene>
<dbReference type="SUPFAM" id="SSF53300">
    <property type="entry name" value="vWA-like"/>
    <property type="match status" value="1"/>
</dbReference>
<dbReference type="InterPro" id="IPR002035">
    <property type="entry name" value="VWF_A"/>
</dbReference>
<dbReference type="Gene3D" id="3.40.50.410">
    <property type="entry name" value="von Willebrand factor, type A domain"/>
    <property type="match status" value="1"/>
</dbReference>
<dbReference type="PANTHER" id="PTHR10579">
    <property type="entry name" value="CALCIUM-ACTIVATED CHLORIDE CHANNEL REGULATOR"/>
    <property type="match status" value="1"/>
</dbReference>
<evidence type="ECO:0000313" key="3">
    <source>
        <dbReference type="Proteomes" id="UP000008141"/>
    </source>
</evidence>
<dbReference type="KEGG" id="cvr:CHLNCDRAFT_35166"/>
<dbReference type="InParanoid" id="E1ZDH4"/>